<evidence type="ECO:0000259" key="4">
    <source>
        <dbReference type="Pfam" id="PF13407"/>
    </source>
</evidence>
<dbReference type="PANTHER" id="PTHR46847">
    <property type="entry name" value="D-ALLOSE-BINDING PERIPLASMIC PROTEIN-RELATED"/>
    <property type="match status" value="1"/>
</dbReference>
<evidence type="ECO:0000313" key="6">
    <source>
        <dbReference type="Proteomes" id="UP001217500"/>
    </source>
</evidence>
<name>A0AAE9XU44_9PROT</name>
<dbReference type="KEGG" id="gso:PH603_09225"/>
<comment type="subcellular location">
    <subcellularLocation>
        <location evidence="1">Cell envelope</location>
    </subcellularLocation>
</comment>
<dbReference type="PANTHER" id="PTHR46847:SF1">
    <property type="entry name" value="D-ALLOSE-BINDING PERIPLASMIC PROTEIN-RELATED"/>
    <property type="match status" value="1"/>
</dbReference>
<evidence type="ECO:0000256" key="3">
    <source>
        <dbReference type="ARBA" id="ARBA00022729"/>
    </source>
</evidence>
<dbReference type="EMBL" id="CP116805">
    <property type="protein sequence ID" value="WCL52719.1"/>
    <property type="molecule type" value="Genomic_DNA"/>
</dbReference>
<dbReference type="Gene3D" id="3.40.50.2300">
    <property type="match status" value="2"/>
</dbReference>
<dbReference type="Pfam" id="PF13407">
    <property type="entry name" value="Peripla_BP_4"/>
    <property type="match status" value="1"/>
</dbReference>
<reference evidence="5" key="1">
    <citation type="submission" date="2023-01" db="EMBL/GenBank/DDBJ databases">
        <title>The genome sequence of Kordiimonadaceae bacterium 6D33.</title>
        <authorList>
            <person name="Liu Y."/>
        </authorList>
    </citation>
    <scope>NUCLEOTIDE SEQUENCE</scope>
    <source>
        <strain evidence="5">6D33</strain>
    </source>
</reference>
<keyword evidence="3" id="KW-0732">Signal</keyword>
<dbReference type="GO" id="GO:0030246">
    <property type="term" value="F:carbohydrate binding"/>
    <property type="evidence" value="ECO:0007669"/>
    <property type="project" value="UniProtKB-ARBA"/>
</dbReference>
<comment type="similarity">
    <text evidence="2">Belongs to the bacterial solute-binding protein 2 family.</text>
</comment>
<dbReference type="InterPro" id="IPR025997">
    <property type="entry name" value="SBP_2_dom"/>
</dbReference>
<sequence length="326" mass="35007">MPAVKAEARLELDGLRVQTFQSDNPEQAERTVRFEGPEAASKPWRICAVLPNVSDSYWDWVVDGLRQEAAALGVRVAVFEASGYDASGLEQQRRLLMSRCVGGKYDAILIAAIEDGGLNEPLAAARTAGIPVIDLINGYDDTKVSAHAMVDFWHLGSLAAKMTRDMAAKGAVGAKGKARVLWVPGPEMANWVQCGHKGFTETLADVPGIEVISLYGPPFERVQAQLIRDAWDKHGPFDMVVGTAPTAAAAVSLRASGMLPHGMPVLSYYATPTVMDLFARGKLMAVGTDEPVVQARIGVSLAVMLLEGMPVPRVVGPIPRMVHHSD</sequence>
<gene>
    <name evidence="5" type="ORF">PH603_09225</name>
</gene>
<keyword evidence="6" id="KW-1185">Reference proteome</keyword>
<evidence type="ECO:0000313" key="5">
    <source>
        <dbReference type="EMBL" id="WCL52719.1"/>
    </source>
</evidence>
<dbReference type="InterPro" id="IPR028082">
    <property type="entry name" value="Peripla_BP_I"/>
</dbReference>
<proteinExistence type="inferred from homology"/>
<evidence type="ECO:0000256" key="2">
    <source>
        <dbReference type="ARBA" id="ARBA00007639"/>
    </source>
</evidence>
<accession>A0AAE9XU44</accession>
<dbReference type="GO" id="GO:0030313">
    <property type="term" value="C:cell envelope"/>
    <property type="evidence" value="ECO:0007669"/>
    <property type="project" value="UniProtKB-SubCell"/>
</dbReference>
<feature type="domain" description="Periplasmic binding protein" evidence="4">
    <location>
        <begin position="49"/>
        <end position="308"/>
    </location>
</feature>
<protein>
    <submittedName>
        <fullName evidence="5">Substrate-binding domain-containing protein</fullName>
    </submittedName>
</protein>
<dbReference type="Proteomes" id="UP001217500">
    <property type="component" value="Chromosome"/>
</dbReference>
<dbReference type="AlphaFoldDB" id="A0AAE9XU44"/>
<dbReference type="SUPFAM" id="SSF53822">
    <property type="entry name" value="Periplasmic binding protein-like I"/>
    <property type="match status" value="1"/>
</dbReference>
<evidence type="ECO:0000256" key="1">
    <source>
        <dbReference type="ARBA" id="ARBA00004196"/>
    </source>
</evidence>
<organism evidence="5 6">
    <name type="scientific">Gimibacter soli</name>
    <dbReference type="NCBI Taxonomy" id="3024400"/>
    <lineage>
        <taxon>Bacteria</taxon>
        <taxon>Pseudomonadati</taxon>
        <taxon>Pseudomonadota</taxon>
        <taxon>Alphaproteobacteria</taxon>
        <taxon>Kordiimonadales</taxon>
        <taxon>Temperatibacteraceae</taxon>
        <taxon>Gimibacter</taxon>
    </lineage>
</organism>
<dbReference type="RefSeq" id="WP_289502082.1">
    <property type="nucleotide sequence ID" value="NZ_CP116805.1"/>
</dbReference>